<feature type="signal peptide" evidence="7">
    <location>
        <begin position="1"/>
        <end position="18"/>
    </location>
</feature>
<evidence type="ECO:0000256" key="5">
    <source>
        <dbReference type="SAM" id="MobiDB-lite"/>
    </source>
</evidence>
<dbReference type="Pfam" id="PF06813">
    <property type="entry name" value="Nodulin-like"/>
    <property type="match status" value="1"/>
</dbReference>
<evidence type="ECO:0000256" key="3">
    <source>
        <dbReference type="ARBA" id="ARBA00022989"/>
    </source>
</evidence>
<feature type="compositionally biased region" description="Low complexity" evidence="5">
    <location>
        <begin position="101"/>
        <end position="111"/>
    </location>
</feature>
<evidence type="ECO:0000256" key="7">
    <source>
        <dbReference type="SAM" id="SignalP"/>
    </source>
</evidence>
<dbReference type="Proteomes" id="UP000604825">
    <property type="component" value="Unassembled WGS sequence"/>
</dbReference>
<keyword evidence="4 6" id="KW-0472">Membrane</keyword>
<protein>
    <recommendedName>
        <fullName evidence="8">Nodulin-like domain-containing protein</fullName>
    </recommendedName>
</protein>
<evidence type="ECO:0000259" key="8">
    <source>
        <dbReference type="Pfam" id="PF06813"/>
    </source>
</evidence>
<dbReference type="GO" id="GO:0016020">
    <property type="term" value="C:membrane"/>
    <property type="evidence" value="ECO:0007669"/>
    <property type="project" value="UniProtKB-SubCell"/>
</dbReference>
<keyword evidence="2 6" id="KW-0812">Transmembrane</keyword>
<dbReference type="OrthoDB" id="410267at2759"/>
<evidence type="ECO:0000256" key="2">
    <source>
        <dbReference type="ARBA" id="ARBA00022692"/>
    </source>
</evidence>
<feature type="domain" description="Nodulin-like" evidence="8">
    <location>
        <begin position="1"/>
        <end position="88"/>
    </location>
</feature>
<dbReference type="PANTHER" id="PTHR21576:SF30">
    <property type="entry name" value="NODULIN-LIKE FAMILY PROTEIN, EXPRESSED"/>
    <property type="match status" value="1"/>
</dbReference>
<feature type="chain" id="PRO_5032492971" description="Nodulin-like domain-containing protein" evidence="7">
    <location>
        <begin position="19"/>
        <end position="204"/>
    </location>
</feature>
<dbReference type="EMBL" id="CAJGYO010000014">
    <property type="protein sequence ID" value="CAD6268870.1"/>
    <property type="molecule type" value="Genomic_DNA"/>
</dbReference>
<proteinExistence type="predicted"/>
<feature type="transmembrane region" description="Helical" evidence="6">
    <location>
        <begin position="57"/>
        <end position="80"/>
    </location>
</feature>
<sequence>MNLAGYLMVYLSLAGHVARPPVWLMCAYVCAGANSQAFAGTGALVTSVRNFSEIRGAVLGLLKGYVGFSSAILAQLHLALYGGGDARSLVRSSPGSPPQSPLCSSPPSASSRGTARAAATCSSACSTSPSCSRRTSSCIGSPPVHGEDYSIPQALVSMNMLILFVAIACGAGGTLTAIDNMGQIGQSLGYPPETVDAFVSLTSV</sequence>
<evidence type="ECO:0000256" key="6">
    <source>
        <dbReference type="SAM" id="Phobius"/>
    </source>
</evidence>
<gene>
    <name evidence="9" type="ORF">NCGR_LOCUS52175</name>
</gene>
<keyword evidence="10" id="KW-1185">Reference proteome</keyword>
<dbReference type="InterPro" id="IPR010658">
    <property type="entry name" value="Nodulin-like"/>
</dbReference>
<keyword evidence="7" id="KW-0732">Signal</keyword>
<dbReference type="AlphaFoldDB" id="A0A811RFY1"/>
<dbReference type="PANTHER" id="PTHR21576">
    <property type="entry name" value="UNCHARACTERIZED NODULIN-LIKE PROTEIN"/>
    <property type="match status" value="1"/>
</dbReference>
<keyword evidence="3 6" id="KW-1133">Transmembrane helix</keyword>
<feature type="transmembrane region" description="Helical" evidence="6">
    <location>
        <begin position="20"/>
        <end position="45"/>
    </location>
</feature>
<comment type="subcellular location">
    <subcellularLocation>
        <location evidence="1">Membrane</location>
        <topology evidence="1">Multi-pass membrane protein</topology>
    </subcellularLocation>
</comment>
<evidence type="ECO:0000256" key="4">
    <source>
        <dbReference type="ARBA" id="ARBA00023136"/>
    </source>
</evidence>
<evidence type="ECO:0000256" key="1">
    <source>
        <dbReference type="ARBA" id="ARBA00004141"/>
    </source>
</evidence>
<evidence type="ECO:0000313" key="10">
    <source>
        <dbReference type="Proteomes" id="UP000604825"/>
    </source>
</evidence>
<comment type="caution">
    <text evidence="9">The sequence shown here is derived from an EMBL/GenBank/DDBJ whole genome shotgun (WGS) entry which is preliminary data.</text>
</comment>
<organism evidence="9 10">
    <name type="scientific">Miscanthus lutarioriparius</name>
    <dbReference type="NCBI Taxonomy" id="422564"/>
    <lineage>
        <taxon>Eukaryota</taxon>
        <taxon>Viridiplantae</taxon>
        <taxon>Streptophyta</taxon>
        <taxon>Embryophyta</taxon>
        <taxon>Tracheophyta</taxon>
        <taxon>Spermatophyta</taxon>
        <taxon>Magnoliopsida</taxon>
        <taxon>Liliopsida</taxon>
        <taxon>Poales</taxon>
        <taxon>Poaceae</taxon>
        <taxon>PACMAD clade</taxon>
        <taxon>Panicoideae</taxon>
        <taxon>Andropogonodae</taxon>
        <taxon>Andropogoneae</taxon>
        <taxon>Saccharinae</taxon>
        <taxon>Miscanthus</taxon>
    </lineage>
</organism>
<evidence type="ECO:0000313" key="9">
    <source>
        <dbReference type="EMBL" id="CAD6268870.1"/>
    </source>
</evidence>
<feature type="region of interest" description="Disordered" evidence="5">
    <location>
        <begin position="90"/>
        <end position="111"/>
    </location>
</feature>
<reference evidence="9" key="1">
    <citation type="submission" date="2020-10" db="EMBL/GenBank/DDBJ databases">
        <authorList>
            <person name="Han B."/>
            <person name="Lu T."/>
            <person name="Zhao Q."/>
            <person name="Huang X."/>
            <person name="Zhao Y."/>
        </authorList>
    </citation>
    <scope>NUCLEOTIDE SEQUENCE</scope>
</reference>
<accession>A0A811RFY1</accession>
<feature type="transmembrane region" description="Helical" evidence="6">
    <location>
        <begin position="158"/>
        <end position="178"/>
    </location>
</feature>
<name>A0A811RFY1_9POAL</name>